<feature type="compositionally biased region" description="Low complexity" evidence="1">
    <location>
        <begin position="235"/>
        <end position="246"/>
    </location>
</feature>
<protein>
    <recommendedName>
        <fullName evidence="3">Chitin-binding type-2 domain-containing protein</fullName>
    </recommendedName>
</protein>
<feature type="compositionally biased region" description="Basic and acidic residues" evidence="1">
    <location>
        <begin position="215"/>
        <end position="225"/>
    </location>
</feature>
<dbReference type="GO" id="GO:0005576">
    <property type="term" value="C:extracellular region"/>
    <property type="evidence" value="ECO:0007669"/>
    <property type="project" value="InterPro"/>
</dbReference>
<keyword evidence="5" id="KW-1185">Reference proteome</keyword>
<dbReference type="Proteomes" id="UP001314205">
    <property type="component" value="Unassembled WGS sequence"/>
</dbReference>
<dbReference type="AlphaFoldDB" id="A0AAV1KRV2"/>
<reference evidence="4 5" key="1">
    <citation type="submission" date="2023-11" db="EMBL/GenBank/DDBJ databases">
        <authorList>
            <person name="Hedman E."/>
            <person name="Englund M."/>
            <person name="Stromberg M."/>
            <person name="Nyberg Akerstrom W."/>
            <person name="Nylinder S."/>
            <person name="Jareborg N."/>
            <person name="Kallberg Y."/>
            <person name="Kronander E."/>
        </authorList>
    </citation>
    <scope>NUCLEOTIDE SEQUENCE [LARGE SCALE GENOMIC DNA]</scope>
</reference>
<dbReference type="InterPro" id="IPR052976">
    <property type="entry name" value="Scoloptoxin-like"/>
</dbReference>
<dbReference type="SMART" id="SM00494">
    <property type="entry name" value="ChtBD2"/>
    <property type="match status" value="1"/>
</dbReference>
<feature type="signal peptide" evidence="2">
    <location>
        <begin position="1"/>
        <end position="29"/>
    </location>
</feature>
<evidence type="ECO:0000313" key="4">
    <source>
        <dbReference type="EMBL" id="CAK1585746.1"/>
    </source>
</evidence>
<feature type="compositionally biased region" description="Pro residues" evidence="1">
    <location>
        <begin position="247"/>
        <end position="262"/>
    </location>
</feature>
<feature type="region of interest" description="Disordered" evidence="1">
    <location>
        <begin position="360"/>
        <end position="387"/>
    </location>
</feature>
<keyword evidence="2" id="KW-0732">Signal</keyword>
<feature type="compositionally biased region" description="Low complexity" evidence="1">
    <location>
        <begin position="449"/>
        <end position="461"/>
    </location>
</feature>
<dbReference type="Pfam" id="PF01607">
    <property type="entry name" value="CBM_14"/>
    <property type="match status" value="1"/>
</dbReference>
<evidence type="ECO:0000256" key="1">
    <source>
        <dbReference type="SAM" id="MobiDB-lite"/>
    </source>
</evidence>
<feature type="region of interest" description="Disordered" evidence="1">
    <location>
        <begin position="209"/>
        <end position="269"/>
    </location>
</feature>
<evidence type="ECO:0000259" key="3">
    <source>
        <dbReference type="PROSITE" id="PS50940"/>
    </source>
</evidence>
<evidence type="ECO:0000256" key="2">
    <source>
        <dbReference type="SAM" id="SignalP"/>
    </source>
</evidence>
<dbReference type="SUPFAM" id="SSF57625">
    <property type="entry name" value="Invertebrate chitin-binding proteins"/>
    <property type="match status" value="1"/>
</dbReference>
<dbReference type="GO" id="GO:0008061">
    <property type="term" value="F:chitin binding"/>
    <property type="evidence" value="ECO:0007669"/>
    <property type="project" value="InterPro"/>
</dbReference>
<dbReference type="PROSITE" id="PS50940">
    <property type="entry name" value="CHIT_BIND_II"/>
    <property type="match status" value="1"/>
</dbReference>
<sequence length="534" mass="59730">MCTQASVNMDFKQISLVCVILACIYVTSAQNDKPTAKILPTKFTCQGRASGYYADMDTGCQVYHMCDGLGRQFSYSCPNTTLFQQRMLVCDHWYMVNCSKSESDYDANLLIGQRDKPFVSDEDMRFRTPRPNILSVPPNSNYYEGLKEAETKYPVHPGNSIVGIADSITDANNNDLDSAKQNFRPPTSWSTRNGGKNTAYNFTNFNKSIGSNSKKIRDNTDEVSQRTEPAFVPTPNKNIRNINRVKIPPPSRELSPPIPPPTTEHDTEGLGLDVRGRAITEDPVFNFIKRFDPNTPDAHKTSMTKTEIIELNKELPAGQVSSEEERTPRKNKNFRDTINKVLNDKKKGVTENTRFDSVHVKSGKTTEGSSTLGATGNSQIPVPDKHLLPPKLEYSPVPSTTMGPPIYYEWKWAVPAFDLEPPKETNVTNTTGAPQKRTAHGKRPFSDVTPRTTTLPNTPAPLNTEYNISSYFVPDYIFPLDKPHPSYEDDNAETSFHVKVARPGRASYGENEECPQCHPAYLKPGTCEPCIVKR</sequence>
<evidence type="ECO:0000313" key="5">
    <source>
        <dbReference type="Proteomes" id="UP001314205"/>
    </source>
</evidence>
<dbReference type="InterPro" id="IPR036508">
    <property type="entry name" value="Chitin-bd_dom_sf"/>
</dbReference>
<feature type="compositionally biased region" description="Polar residues" evidence="1">
    <location>
        <begin position="363"/>
        <end position="380"/>
    </location>
</feature>
<feature type="region of interest" description="Disordered" evidence="1">
    <location>
        <begin position="177"/>
        <end position="196"/>
    </location>
</feature>
<dbReference type="Gene3D" id="2.170.140.10">
    <property type="entry name" value="Chitin binding domain"/>
    <property type="match status" value="1"/>
</dbReference>
<organism evidence="4 5">
    <name type="scientific">Parnassius mnemosyne</name>
    <name type="common">clouded apollo</name>
    <dbReference type="NCBI Taxonomy" id="213953"/>
    <lineage>
        <taxon>Eukaryota</taxon>
        <taxon>Metazoa</taxon>
        <taxon>Ecdysozoa</taxon>
        <taxon>Arthropoda</taxon>
        <taxon>Hexapoda</taxon>
        <taxon>Insecta</taxon>
        <taxon>Pterygota</taxon>
        <taxon>Neoptera</taxon>
        <taxon>Endopterygota</taxon>
        <taxon>Lepidoptera</taxon>
        <taxon>Glossata</taxon>
        <taxon>Ditrysia</taxon>
        <taxon>Papilionoidea</taxon>
        <taxon>Papilionidae</taxon>
        <taxon>Parnassiinae</taxon>
        <taxon>Parnassini</taxon>
        <taxon>Parnassius</taxon>
        <taxon>Driopa</taxon>
    </lineage>
</organism>
<dbReference type="InterPro" id="IPR002557">
    <property type="entry name" value="Chitin-bd_dom"/>
</dbReference>
<accession>A0AAV1KRV2</accession>
<feature type="region of interest" description="Disordered" evidence="1">
    <location>
        <begin position="423"/>
        <end position="461"/>
    </location>
</feature>
<dbReference type="PANTHER" id="PTHR22933:SF44">
    <property type="entry name" value="RE15157P"/>
    <property type="match status" value="1"/>
</dbReference>
<comment type="caution">
    <text evidence="4">The sequence shown here is derived from an EMBL/GenBank/DDBJ whole genome shotgun (WGS) entry which is preliminary data.</text>
</comment>
<feature type="domain" description="Chitin-binding type-2" evidence="3">
    <location>
        <begin position="42"/>
        <end position="100"/>
    </location>
</feature>
<proteinExistence type="predicted"/>
<gene>
    <name evidence="4" type="ORF">PARMNEM_LOCUS6786</name>
</gene>
<name>A0AAV1KRV2_9NEOP</name>
<dbReference type="EMBL" id="CAVLGL010000079">
    <property type="protein sequence ID" value="CAK1585746.1"/>
    <property type="molecule type" value="Genomic_DNA"/>
</dbReference>
<feature type="chain" id="PRO_5043438256" description="Chitin-binding type-2 domain-containing protein" evidence="2">
    <location>
        <begin position="30"/>
        <end position="534"/>
    </location>
</feature>
<dbReference type="PANTHER" id="PTHR22933">
    <property type="entry name" value="FI18007P1-RELATED"/>
    <property type="match status" value="1"/>
</dbReference>